<protein>
    <submittedName>
        <fullName evidence="1">Uncharacterized protein</fullName>
    </submittedName>
</protein>
<accession>A0A1G8NCZ4</accession>
<name>A0A1G8NCZ4_9MICC</name>
<reference evidence="2" key="1">
    <citation type="submission" date="2016-10" db="EMBL/GenBank/DDBJ databases">
        <authorList>
            <person name="Varghese N."/>
            <person name="Submissions S."/>
        </authorList>
    </citation>
    <scope>NUCLEOTIDE SEQUENCE [LARGE SCALE GENOMIC DNA]</scope>
    <source>
        <strain evidence="2">CGMCC 1.10783</strain>
    </source>
</reference>
<dbReference type="EMBL" id="FNEI01000004">
    <property type="protein sequence ID" value="SDI78005.1"/>
    <property type="molecule type" value="Genomic_DNA"/>
</dbReference>
<proteinExistence type="predicted"/>
<keyword evidence="2" id="KW-1185">Reference proteome</keyword>
<evidence type="ECO:0000313" key="1">
    <source>
        <dbReference type="EMBL" id="SDI78005.1"/>
    </source>
</evidence>
<organism evidence="1 2">
    <name type="scientific">Arthrobacter cupressi</name>
    <dbReference type="NCBI Taxonomy" id="1045773"/>
    <lineage>
        <taxon>Bacteria</taxon>
        <taxon>Bacillati</taxon>
        <taxon>Actinomycetota</taxon>
        <taxon>Actinomycetes</taxon>
        <taxon>Micrococcales</taxon>
        <taxon>Micrococcaceae</taxon>
        <taxon>Arthrobacter</taxon>
    </lineage>
</organism>
<gene>
    <name evidence="1" type="ORF">SAMN05216555_104213</name>
</gene>
<sequence>MHETNSASASFREIDEGGNALPHDPASAPEGTRRFRVNPFILALWVLNGALMVAMGWVYSETIGPAYYGAVPESSAGPLLYILMNSVPQVLLLTALTSVALLFWHAWHWQRRRANQPGRPYSLPGSPTGGSAGQSTSSS</sequence>
<evidence type="ECO:0000313" key="2">
    <source>
        <dbReference type="Proteomes" id="UP000182130"/>
    </source>
</evidence>
<dbReference type="Proteomes" id="UP000182130">
    <property type="component" value="Unassembled WGS sequence"/>
</dbReference>
<dbReference type="AlphaFoldDB" id="A0A1G8NCZ4"/>